<keyword evidence="2" id="KW-1185">Reference proteome</keyword>
<dbReference type="EMBL" id="MKQR01000002">
    <property type="protein sequence ID" value="OLR95397.1"/>
    <property type="molecule type" value="Genomic_DNA"/>
</dbReference>
<dbReference type="STRING" id="1193682.BJP25_06500"/>
<reference evidence="1 2" key="1">
    <citation type="submission" date="2016-10" db="EMBL/GenBank/DDBJ databases">
        <title>The Draft Genome Sequence of Actinokineospora bangkokensis 44EHWT reveals the biosynthetic pathway of antifungal compounds Thailandins with unusual extender unit butylmalonyl-CoA.</title>
        <authorList>
            <person name="Greule A."/>
            <person name="Intra B."/>
            <person name="Flemming S."/>
            <person name="Rommel M.G."/>
            <person name="Panbangred W."/>
            <person name="Bechthold A."/>
        </authorList>
    </citation>
    <scope>NUCLEOTIDE SEQUENCE [LARGE SCALE GENOMIC DNA]</scope>
    <source>
        <strain evidence="1 2">44EHW</strain>
    </source>
</reference>
<dbReference type="InterPro" id="IPR011989">
    <property type="entry name" value="ARM-like"/>
</dbReference>
<evidence type="ECO:0008006" key="3">
    <source>
        <dbReference type="Google" id="ProtNLM"/>
    </source>
</evidence>
<evidence type="ECO:0000313" key="2">
    <source>
        <dbReference type="Proteomes" id="UP000186040"/>
    </source>
</evidence>
<dbReference type="Proteomes" id="UP000186040">
    <property type="component" value="Unassembled WGS sequence"/>
</dbReference>
<accession>A0A1Q9LTM5</accession>
<dbReference type="Gene3D" id="1.25.10.10">
    <property type="entry name" value="Leucine-rich Repeat Variant"/>
    <property type="match status" value="1"/>
</dbReference>
<sequence>MAKVDYDDAAALGPQAVPHLSTLVAGADTVLAAKALYLAGVIGGPAAKALLDAAAGHPDPIVRIAASAALRTMRSR</sequence>
<name>A0A1Q9LTM5_9PSEU</name>
<dbReference type="SUPFAM" id="SSF48371">
    <property type="entry name" value="ARM repeat"/>
    <property type="match status" value="1"/>
</dbReference>
<dbReference type="OrthoDB" id="979426at2"/>
<proteinExistence type="predicted"/>
<protein>
    <recommendedName>
        <fullName evidence="3">HEAT repeat domain-containing protein</fullName>
    </recommendedName>
</protein>
<comment type="caution">
    <text evidence="1">The sequence shown here is derived from an EMBL/GenBank/DDBJ whole genome shotgun (WGS) entry which is preliminary data.</text>
</comment>
<organism evidence="1 2">
    <name type="scientific">Actinokineospora bangkokensis</name>
    <dbReference type="NCBI Taxonomy" id="1193682"/>
    <lineage>
        <taxon>Bacteria</taxon>
        <taxon>Bacillati</taxon>
        <taxon>Actinomycetota</taxon>
        <taxon>Actinomycetes</taxon>
        <taxon>Pseudonocardiales</taxon>
        <taxon>Pseudonocardiaceae</taxon>
        <taxon>Actinokineospora</taxon>
    </lineage>
</organism>
<dbReference type="RefSeq" id="WP_075972838.1">
    <property type="nucleotide sequence ID" value="NZ_MKQR01000002.1"/>
</dbReference>
<dbReference type="InterPro" id="IPR016024">
    <property type="entry name" value="ARM-type_fold"/>
</dbReference>
<gene>
    <name evidence="1" type="ORF">BJP25_06500</name>
</gene>
<evidence type="ECO:0000313" key="1">
    <source>
        <dbReference type="EMBL" id="OLR95397.1"/>
    </source>
</evidence>
<dbReference type="AlphaFoldDB" id="A0A1Q9LTM5"/>